<dbReference type="InterPro" id="IPR001441">
    <property type="entry name" value="UPP_synth-like"/>
</dbReference>
<dbReference type="NCBIfam" id="TIGR00055">
    <property type="entry name" value="uppS"/>
    <property type="match status" value="1"/>
</dbReference>
<dbReference type="PROSITE" id="PS01066">
    <property type="entry name" value="UPP_SYNTHASE"/>
    <property type="match status" value="1"/>
</dbReference>
<evidence type="ECO:0000256" key="1">
    <source>
        <dbReference type="ARBA" id="ARBA00005432"/>
    </source>
</evidence>
<dbReference type="Proteomes" id="UP001447188">
    <property type="component" value="Unassembled WGS sequence"/>
</dbReference>
<dbReference type="PANTHER" id="PTHR10291">
    <property type="entry name" value="DEHYDRODOLICHYL DIPHOSPHATE SYNTHASE FAMILY MEMBER"/>
    <property type="match status" value="1"/>
</dbReference>
<sequence>MPATLYGSSRTRRWLLSSPPVEWVIYYMQELLINALRQGDIPQHVAFIMDGNRRFARSSHIETVEGHNMGFEALAKILEVCYKSGVRVVTIYAFSIENFKRPLHEVNALMEIAKIKLSQLCQHGDLMDRYGASLRVLGNLPLLRRDVLEVIEKATEMTKHNKKAILNVCFPYTSRDEITTAIREIVTLSTTAQAPPSPSLSDSSASSSSSGKTVIPGLMDIESITEQTLTDHMFTADCPPLDIIIRTSGVGRLSDFMLWQCHPNTEVVFLDCLWPDFDIWKFLPILIDWGVKERRRALEMGKKSGVREGGAQRESVF</sequence>
<evidence type="ECO:0000256" key="3">
    <source>
        <dbReference type="RuleBase" id="RU363018"/>
    </source>
</evidence>
<comment type="similarity">
    <text evidence="1 3">Belongs to the UPP synthase family.</text>
</comment>
<dbReference type="GO" id="GO:0045547">
    <property type="term" value="F:ditrans,polycis-polyprenyl diphosphate synthase [(2E,6E)-farnesyl diphosphate specific] activity"/>
    <property type="evidence" value="ECO:0007669"/>
    <property type="project" value="UniProtKB-EC"/>
</dbReference>
<accession>A0ABR3GC44</accession>
<reference evidence="5 6" key="1">
    <citation type="submission" date="2024-02" db="EMBL/GenBank/DDBJ databases">
        <title>Discinaceae phylogenomics.</title>
        <authorList>
            <person name="Dirks A.C."/>
            <person name="James T.Y."/>
        </authorList>
    </citation>
    <scope>NUCLEOTIDE SEQUENCE [LARGE SCALE GENOMIC DNA]</scope>
    <source>
        <strain evidence="5 6">ACD0624</strain>
    </source>
</reference>
<keyword evidence="6" id="KW-1185">Reference proteome</keyword>
<dbReference type="CDD" id="cd00475">
    <property type="entry name" value="Cis_IPPS"/>
    <property type="match status" value="1"/>
</dbReference>
<evidence type="ECO:0000256" key="2">
    <source>
        <dbReference type="ARBA" id="ARBA00022679"/>
    </source>
</evidence>
<dbReference type="EMBL" id="JBBBZM010000127">
    <property type="protein sequence ID" value="KAL0633398.1"/>
    <property type="molecule type" value="Genomic_DNA"/>
</dbReference>
<evidence type="ECO:0000256" key="4">
    <source>
        <dbReference type="SAM" id="MobiDB-lite"/>
    </source>
</evidence>
<dbReference type="EC" id="2.5.1.-" evidence="3"/>
<gene>
    <name evidence="5" type="primary">RER2</name>
    <name evidence="5" type="ORF">Q9L58_007711</name>
</gene>
<dbReference type="InterPro" id="IPR036424">
    <property type="entry name" value="UPP_synth-like_sf"/>
</dbReference>
<evidence type="ECO:0000313" key="5">
    <source>
        <dbReference type="EMBL" id="KAL0633398.1"/>
    </source>
</evidence>
<proteinExistence type="inferred from homology"/>
<evidence type="ECO:0000313" key="6">
    <source>
        <dbReference type="Proteomes" id="UP001447188"/>
    </source>
</evidence>
<dbReference type="HAMAP" id="MF_01139">
    <property type="entry name" value="ISPT"/>
    <property type="match status" value="1"/>
</dbReference>
<dbReference type="Gene3D" id="3.40.1180.10">
    <property type="entry name" value="Decaprenyl diphosphate synthase-like"/>
    <property type="match status" value="1"/>
</dbReference>
<feature type="region of interest" description="Disordered" evidence="4">
    <location>
        <begin position="192"/>
        <end position="214"/>
    </location>
</feature>
<dbReference type="Pfam" id="PF01255">
    <property type="entry name" value="Prenyltransf"/>
    <property type="match status" value="1"/>
</dbReference>
<feature type="compositionally biased region" description="Low complexity" evidence="4">
    <location>
        <begin position="199"/>
        <end position="210"/>
    </location>
</feature>
<keyword evidence="2 3" id="KW-0808">Transferase</keyword>
<dbReference type="SUPFAM" id="SSF64005">
    <property type="entry name" value="Undecaprenyl diphosphate synthase"/>
    <property type="match status" value="1"/>
</dbReference>
<protein>
    <recommendedName>
        <fullName evidence="3">Alkyl transferase</fullName>
        <ecNumber evidence="3">2.5.1.-</ecNumber>
    </recommendedName>
</protein>
<name>A0ABR3GC44_9PEZI</name>
<dbReference type="InterPro" id="IPR018520">
    <property type="entry name" value="UPP_synth-like_CS"/>
</dbReference>
<dbReference type="PANTHER" id="PTHR10291:SF43">
    <property type="entry name" value="DEHYDRODOLICHYL DIPHOSPHATE SYNTHASE COMPLEX SUBUNIT DHDDS"/>
    <property type="match status" value="1"/>
</dbReference>
<organism evidence="5 6">
    <name type="scientific">Discina gigas</name>
    <dbReference type="NCBI Taxonomy" id="1032678"/>
    <lineage>
        <taxon>Eukaryota</taxon>
        <taxon>Fungi</taxon>
        <taxon>Dikarya</taxon>
        <taxon>Ascomycota</taxon>
        <taxon>Pezizomycotina</taxon>
        <taxon>Pezizomycetes</taxon>
        <taxon>Pezizales</taxon>
        <taxon>Discinaceae</taxon>
        <taxon>Discina</taxon>
    </lineage>
</organism>
<comment type="caution">
    <text evidence="5">The sequence shown here is derived from an EMBL/GenBank/DDBJ whole genome shotgun (WGS) entry which is preliminary data.</text>
</comment>